<evidence type="ECO:0000313" key="7">
    <source>
        <dbReference type="Proteomes" id="UP000324585"/>
    </source>
</evidence>
<comment type="caution">
    <text evidence="6">The sequence shown here is derived from an EMBL/GenBank/DDBJ whole genome shotgun (WGS) entry which is preliminary data.</text>
</comment>
<dbReference type="PANTHER" id="PTHR14042:SF24">
    <property type="entry name" value="PROTEIN DOPEY-1 HOMOLOG"/>
    <property type="match status" value="1"/>
</dbReference>
<protein>
    <submittedName>
        <fullName evidence="6">Protein dopey-1</fullName>
    </submittedName>
</protein>
<feature type="region of interest" description="Disordered" evidence="4">
    <location>
        <begin position="2497"/>
        <end position="2519"/>
    </location>
</feature>
<feature type="compositionally biased region" description="Polar residues" evidence="4">
    <location>
        <begin position="77"/>
        <end position="93"/>
    </location>
</feature>
<keyword evidence="7" id="KW-1185">Reference proteome</keyword>
<feature type="compositionally biased region" description="Low complexity" evidence="4">
    <location>
        <begin position="2255"/>
        <end position="2272"/>
    </location>
</feature>
<keyword evidence="2" id="KW-0653">Protein transport</keyword>
<feature type="region of interest" description="Disordered" evidence="4">
    <location>
        <begin position="1412"/>
        <end position="1445"/>
    </location>
</feature>
<dbReference type="OrthoDB" id="297643at2759"/>
<evidence type="ECO:0000313" key="6">
    <source>
        <dbReference type="EMBL" id="KAA8497522.1"/>
    </source>
</evidence>
<reference evidence="7" key="1">
    <citation type="journal article" date="2019" name="Nat. Commun.">
        <title>Expansion of phycobilisome linker gene families in mesophilic red algae.</title>
        <authorList>
            <person name="Lee J."/>
            <person name="Kim D."/>
            <person name="Bhattacharya D."/>
            <person name="Yoon H.S."/>
        </authorList>
    </citation>
    <scope>NUCLEOTIDE SEQUENCE [LARGE SCALE GENOMIC DNA]</scope>
    <source>
        <strain evidence="7">CCMP 1328</strain>
    </source>
</reference>
<name>A0A5J4Z2X0_PORPP</name>
<dbReference type="Pfam" id="PF04118">
    <property type="entry name" value="Dopey_N"/>
    <property type="match status" value="1"/>
</dbReference>
<dbReference type="InterPro" id="IPR040314">
    <property type="entry name" value="DOP1"/>
</dbReference>
<proteinExistence type="inferred from homology"/>
<feature type="compositionally biased region" description="Basic and acidic residues" evidence="4">
    <location>
        <begin position="2507"/>
        <end position="2519"/>
    </location>
</feature>
<dbReference type="Proteomes" id="UP000324585">
    <property type="component" value="Unassembled WGS sequence"/>
</dbReference>
<dbReference type="InterPro" id="IPR007249">
    <property type="entry name" value="DOP1_N"/>
</dbReference>
<evidence type="ECO:0000256" key="1">
    <source>
        <dbReference type="ARBA" id="ARBA00022448"/>
    </source>
</evidence>
<keyword evidence="1" id="KW-0813">Transport</keyword>
<comment type="similarity">
    <text evidence="3">Belongs to the DOP1 family.</text>
</comment>
<dbReference type="PANTHER" id="PTHR14042">
    <property type="entry name" value="DOPEY-RELATED"/>
    <property type="match status" value="1"/>
</dbReference>
<evidence type="ECO:0000256" key="4">
    <source>
        <dbReference type="SAM" id="MobiDB-lite"/>
    </source>
</evidence>
<organism evidence="6 7">
    <name type="scientific">Porphyridium purpureum</name>
    <name type="common">Red alga</name>
    <name type="synonym">Porphyridium cruentum</name>
    <dbReference type="NCBI Taxonomy" id="35688"/>
    <lineage>
        <taxon>Eukaryota</taxon>
        <taxon>Rhodophyta</taxon>
        <taxon>Bangiophyceae</taxon>
        <taxon>Porphyridiales</taxon>
        <taxon>Porphyridiaceae</taxon>
        <taxon>Porphyridium</taxon>
    </lineage>
</organism>
<dbReference type="GO" id="GO:0005802">
    <property type="term" value="C:trans-Golgi network"/>
    <property type="evidence" value="ECO:0007669"/>
    <property type="project" value="TreeGrafter"/>
</dbReference>
<feature type="region of interest" description="Disordered" evidence="4">
    <location>
        <begin position="66"/>
        <end position="93"/>
    </location>
</feature>
<feature type="domain" description="DOP1 N-terminal" evidence="5">
    <location>
        <begin position="23"/>
        <end position="397"/>
    </location>
</feature>
<evidence type="ECO:0000256" key="3">
    <source>
        <dbReference type="ARBA" id="ARBA00046326"/>
    </source>
</evidence>
<gene>
    <name evidence="6" type="ORF">FVE85_5107</name>
</gene>
<accession>A0A5J4Z2X0</accession>
<dbReference type="EMBL" id="VRMN01000001">
    <property type="protein sequence ID" value="KAA8497522.1"/>
    <property type="molecule type" value="Genomic_DNA"/>
</dbReference>
<feature type="region of interest" description="Disordered" evidence="4">
    <location>
        <begin position="2255"/>
        <end position="2282"/>
    </location>
</feature>
<sequence>MESSEEERVLERGGRVRGGKYALLRSELLNALHAFDRAQDWADLIHDLQRVNRILLKHASAAPAPAASSSSVEAADETSQNQAGNVTAAASNHAENGTSAAQYGYIPEKNLLAKRLAQCLTPSLPSGVHLKALETYHLVFGRIGPRRLAKDLPKYCAGLFPLLSYGAMPLKRPLIALYEQYLLPLGAQPLRGVASGFIQALLPALEDTDESSECFLAASDLLAQFRDVLSDDALFTESLWHVILTAPGSLRLTACNYLRSLVEANTYHASLSSAAATPNGQVRKNALVSNPELVAAALSVALGEDQGALTQRAALDLLLTCSELNIGSTSLFGPGRGPESTDTAVLTSKAGEEAARARLDGTCTTRKIRLLKSVLLVLIRRELNLSKRVYSYLVGNSTDSTQRQSYFEENARAGCLAVIDEMWSKLQLAQELSTSNDDHQQGDMGAFDATAASEHQMISGANSLSSNGTHQQQGAYAKLKRHILSAYRVLLGLLDREEIFTSLRPTIGMRLMQLSSPLIGAFSRVREPNVKMDEYTSRQAQNYGLASVHQPLSIEQAQKLVALIERSNAEVIGCIGNDAFYADLCKYMLHTQTLAESQSSFFSVVLLALQTLPLNSREAQLDWIPSLLATCAGFYERVLMRDDGSADSQEGIDLTRALDTHTDVALHGWMQVTILLLSALSRAENKRCTTLFMRSAVQIATVFWIWLYMRVRVERVCSDMRPLNQASESFEAESHSHQTQDQTIADAGVGRGASDDLGLSGQASDLQVSVALAGTSIISGLLLRATASLGTVKDASALDDSSFALMTLVRLVLICANRCVVSSSLGIVFAGLRTLIDVSRYVPRERREKVKKEPLSELFALMDGSAPALQKHSVSDAFCIRMGKLIGMRSGFELDQSENILYLSGDASRVDMDQRVMQRLGLLIAFDASEAPESIEMGLIRPCICRAWRLLHPSRASANAACAELWLGLERSFTDAAHALVADGILADASSGKRLFSVDSANAKPALASARLQNLQCLASLWDLSIEHHLLMSVATSDALLCLFLDAASSGSGSSNGLQICNKENLSVCAFVQTWLARMMRFAPGTLLDPLFRLLLLPARVYSEQPELTSAFASESFDVARSQYAIQRIRDLVSLHAVGAATGPPANAALFGTADGFGQAAAGSLSPILSQSSNMNGMNASPLTTTGRGGGDRMDGLMELLFEPTSTMESLLRAKCSVEVSMSLSALYDNFKKSSTRSSGAGGAQSHIHEDLRVQELKLRKLALTNFVEDGDGGGTYLHAILIVAFECIGHYVLIQLAVMAQTSVAQSADEKERDDPSDIMLRPSKSKLRALAIMAAELLAKLFSAASSSLVSSWSSSVASAQQVRAHIAQAFLQNLFYSIALDDKMLQKHLLDALESFFWVSSLARAHERGPSAAGDDGESHASQVGSTGGGHLTPELPPQSQASDSFAATLAPCVWHGLRNACVFRHDADGAYGDAFVSRWTQFCLLTIRMCSWNHGVGVGFSDVFDVTFLPQLVFGSLHILGGELMESVERPVQGSTCSNLTILRSVRQVIIGAMSTNATLSSLSGRLSLQAENGATLLTHQDKSASSAAAGQPNYSGSAGRSAFEYIEGLMRDTFISSSSSGHSDRLLGQMTGAISKQIARDVHCTVFALMPRLVECFAHAWIPARVASVSSMYDAFFWMLDEHGNQNVQHPQLRDHRQRLQQVAPRAQLAAQGHRGRAFILSTLNSFGVLYPSDLMFVLVHVWWRVHARFLTLPLGIMNGCISVDEAQSARARMIKYQTIQEYVLDIVLKCGRFPGSPVLASGSVGAAVIAHPLHALAMIVHVCMSVNEGAQEVREASKWMRTLSKSCLDGFMSLFQNVENSPRSPARRRKGDHGSEFMRASELNLNGALGFLPRMQTFAEEPGTATGSGGRFNPGAGSASMSQPTSSVIQAAATAKYAYLSAAGSVPAADDLAFMDLAIGTCQAANALIGTLSLLTQVIDFCASSSTASSNESLFQQQISSAVPVLLTCCRAVISESTNAGAQICTVRLLSSIVRCSGSAADGSDRRMKKEIAALATQALASCSSLIAGNMTISSTDLENAAQSIRALRTPSESGEAHETPDRQQLTLHFGVMALAVARAHAVELLDVAQQEDRVSAISMLQSLLSVCASRIKTGTRGLLSAVEPSSVSVCVSAVAYAMDLITILSRKDWSAKLARREVFGLLEDTALLVALSKHRALQTHVGRLISQVVAVERASLSVIAASMPNGLGSSATSGGGSSSSTNSSTRDQSQASGERSMIVAGGRSGTATTVSLGAVSSAIGSSIGKALMLGSSDLDLSAVVKTVCRMVYVLYFAGNQHGSRGFDEQTPFVLERLRDLFRIGHARITQAALLCARVLLIRSSSVAFSPIKASIVSELFRILEAPQRSYIESIAALRFLRLARALCSHDFNYELCFFLIDKAPGSTSVASDPGSPADNAQGIMPLVTRIALGPELGEDAARAPWVRAFELGGSDAASSGTGPEPERAKGQDHSAGEEDAVAMYTLAGMLQRLHEDPYMSARVRESDFESEILFEMTALNRWSLERT</sequence>
<dbReference type="GO" id="GO:0005829">
    <property type="term" value="C:cytosol"/>
    <property type="evidence" value="ECO:0007669"/>
    <property type="project" value="GOC"/>
</dbReference>
<evidence type="ECO:0000256" key="2">
    <source>
        <dbReference type="ARBA" id="ARBA00022927"/>
    </source>
</evidence>
<dbReference type="GO" id="GO:0005768">
    <property type="term" value="C:endosome"/>
    <property type="evidence" value="ECO:0007669"/>
    <property type="project" value="TreeGrafter"/>
</dbReference>
<dbReference type="GO" id="GO:0015031">
    <property type="term" value="P:protein transport"/>
    <property type="evidence" value="ECO:0007669"/>
    <property type="project" value="UniProtKB-KW"/>
</dbReference>
<evidence type="ECO:0000259" key="5">
    <source>
        <dbReference type="Pfam" id="PF04118"/>
    </source>
</evidence>
<dbReference type="GO" id="GO:0006895">
    <property type="term" value="P:Golgi to endosome transport"/>
    <property type="evidence" value="ECO:0007669"/>
    <property type="project" value="InterPro"/>
</dbReference>